<dbReference type="Gene3D" id="3.30.70.1320">
    <property type="entry name" value="Multidrug efflux transporter AcrB pore domain like"/>
    <property type="match status" value="1"/>
</dbReference>
<dbReference type="STRING" id="235985.SAMN05414137_11197"/>
<keyword evidence="1" id="KW-0812">Transmembrane</keyword>
<keyword evidence="1" id="KW-1133">Transmembrane helix</keyword>
<feature type="transmembrane region" description="Helical" evidence="1">
    <location>
        <begin position="361"/>
        <end position="381"/>
    </location>
</feature>
<dbReference type="PRINTS" id="PR00702">
    <property type="entry name" value="ACRIFLAVINRP"/>
</dbReference>
<dbReference type="Gene3D" id="3.30.70.1430">
    <property type="entry name" value="Multidrug efflux transporter AcrB pore domain"/>
    <property type="match status" value="2"/>
</dbReference>
<dbReference type="EMBL" id="FOAZ01000011">
    <property type="protein sequence ID" value="SEL66318.1"/>
    <property type="molecule type" value="Genomic_DNA"/>
</dbReference>
<feature type="transmembrane region" description="Helical" evidence="1">
    <location>
        <begin position="991"/>
        <end position="1011"/>
    </location>
</feature>
<dbReference type="GO" id="GO:0005886">
    <property type="term" value="C:plasma membrane"/>
    <property type="evidence" value="ECO:0007669"/>
    <property type="project" value="TreeGrafter"/>
</dbReference>
<protein>
    <submittedName>
        <fullName evidence="2">Heavy metal efflux pump, CzcA family</fullName>
    </submittedName>
</protein>
<keyword evidence="1" id="KW-0472">Membrane</keyword>
<feature type="transmembrane region" description="Helical" evidence="1">
    <location>
        <begin position="555"/>
        <end position="577"/>
    </location>
</feature>
<feature type="transmembrane region" description="Helical" evidence="1">
    <location>
        <begin position="414"/>
        <end position="432"/>
    </location>
</feature>
<feature type="transmembrane region" description="Helical" evidence="1">
    <location>
        <begin position="943"/>
        <end position="961"/>
    </location>
</feature>
<dbReference type="Gene3D" id="3.30.70.1440">
    <property type="entry name" value="Multidrug efflux transporter AcrB pore domain"/>
    <property type="match status" value="1"/>
</dbReference>
<sequence length="1066" mass="114123">MRAIVSWSLNFRFLVVAAAVAMMTIGISTVRSTPVDVFPEFAPPQVEIQTESLGLSTSDVEQLVTVPLELAMNGMPGLTQMRSTSVPQLSSIVMVFSPSTDLLHARQLVQERLATVRPTLPRWASPPVMLAPVSATARVLQIGMTASGNGPNGKPLTPMELSQLAYWTIKPRLLHVDGVADVSIWDQRPEAFQVQVDPKKMATQQVTLDNVERTTADALDSGALQFSTGAVVGAGGFLDGNGGVPGLDNQRLSVAHQLSVQTPADLAKIPLEDQAAQGKKVTLGQIGEVTQGYQPLIGDAIINGKPGILLVVEKLPWGNTLKITSQVDDALKAMQPGLTGVAFDSHIFRPADFIDDSIHNLLDSLLLGFLLVVVILVLFLFEWRVALISLVSIPLSLTAAVLVLRTVGATVNTMVLAGLIIALGAVVDDAIIDVENILRRLRIARRTGKDGGKSTQSTARIILGASLEVRSPIVYATLIIVAAAVPVFMLHGLTAAFFRPLAFAYTLAIIASMAVALTVTPALTLILLRRAPLKRFQSPLVRVLRRWYDRFLNRIVARPTAAYSVFAAVVLCGALIAPQLGQSLFPTFQQRDLLIHWDAIPGTSDQEVLRTTTQLDAELRAIPGVEDFGAHIGRAPQGEEIVGINAAEVWIHIAANVDYDKTVAKVRAVVDSHPGLYRDVETYLNERIEEVLSGSKEAVTVRVYGQDLAQMRSTAQSVLGQVASVKGVVDPHMDLSVDTPQINVEVNLAEAAKYGLKPGDVRRQAATLVAGQEMGNVFENNQVYGVYVWSIPAVRANAGAIASLPLDTPTGGHIKLSDVASVTLGPDPYLITREDNSRYIDVGANVAGDADLSGVVSQIQARLAANVHVPQGSHYALLGEYEERQQAQQSLLTTAALAGVAIFLLLQLAFGSWRLATLLFVTLPMALVGGLIAVWFGGAEVTIGALVGFFTVFGIAARNGILMINHCQHLENEEDMEFGPDLVVRGASERLAPILMTSLATGLALVPLVIAGNQPGREIEYPLAVVILGGLVSSTLLTLFVVPSLYLRFSRPKRRGSDDGAVTVAE</sequence>
<dbReference type="Pfam" id="PF00873">
    <property type="entry name" value="ACR_tran"/>
    <property type="match status" value="1"/>
</dbReference>
<dbReference type="Proteomes" id="UP000183015">
    <property type="component" value="Unassembled WGS sequence"/>
</dbReference>
<reference evidence="3" key="1">
    <citation type="submission" date="2016-10" db="EMBL/GenBank/DDBJ databases">
        <authorList>
            <person name="Varghese N."/>
        </authorList>
    </citation>
    <scope>NUCLEOTIDE SEQUENCE [LARGE SCALE GENOMIC DNA]</scope>
    <source>
        <strain evidence="3">DSM 45096 / BCRC 16803 / CGMCC 4.1857 / CIP 109030 / JCM 12277 / KCTC 19219 / NBRC 100920 / 33214</strain>
    </source>
</reference>
<keyword evidence="3" id="KW-1185">Reference proteome</keyword>
<feature type="transmembrane region" description="Helical" evidence="1">
    <location>
        <begin position="504"/>
        <end position="528"/>
    </location>
</feature>
<feature type="transmembrane region" description="Helical" evidence="1">
    <location>
        <begin position="917"/>
        <end position="937"/>
    </location>
</feature>
<dbReference type="eggNOG" id="COG3696">
    <property type="taxonomic scope" value="Bacteria"/>
</dbReference>
<feature type="transmembrane region" description="Helical" evidence="1">
    <location>
        <begin position="1023"/>
        <end position="1047"/>
    </location>
</feature>
<dbReference type="PANTHER" id="PTHR32063">
    <property type="match status" value="1"/>
</dbReference>
<organism evidence="2 3">
    <name type="scientific">Streptacidiphilus jiangxiensis</name>
    <dbReference type="NCBI Taxonomy" id="235985"/>
    <lineage>
        <taxon>Bacteria</taxon>
        <taxon>Bacillati</taxon>
        <taxon>Actinomycetota</taxon>
        <taxon>Actinomycetes</taxon>
        <taxon>Kitasatosporales</taxon>
        <taxon>Streptomycetaceae</taxon>
        <taxon>Streptacidiphilus</taxon>
    </lineage>
</organism>
<dbReference type="InterPro" id="IPR027463">
    <property type="entry name" value="AcrB_DN_DC_subdom"/>
</dbReference>
<gene>
    <name evidence="2" type="ORF">SAMN05414137_11197</name>
</gene>
<evidence type="ECO:0000313" key="3">
    <source>
        <dbReference type="Proteomes" id="UP000183015"/>
    </source>
</evidence>
<proteinExistence type="predicted"/>
<feature type="transmembrane region" description="Helical" evidence="1">
    <location>
        <begin position="388"/>
        <end position="408"/>
    </location>
</feature>
<name>A0A1H7S1U9_STRJI</name>
<dbReference type="InterPro" id="IPR001036">
    <property type="entry name" value="Acrflvin-R"/>
</dbReference>
<evidence type="ECO:0000313" key="2">
    <source>
        <dbReference type="EMBL" id="SEL66318.1"/>
    </source>
</evidence>
<accession>A0A1H7S1U9</accession>
<dbReference type="SUPFAM" id="SSF82714">
    <property type="entry name" value="Multidrug efflux transporter AcrB TolC docking domain, DN and DC subdomains"/>
    <property type="match status" value="1"/>
</dbReference>
<dbReference type="AlphaFoldDB" id="A0A1H7S1U9"/>
<dbReference type="Gene3D" id="1.20.1640.10">
    <property type="entry name" value="Multidrug efflux transporter AcrB transmembrane domain"/>
    <property type="match status" value="2"/>
</dbReference>
<dbReference type="Gene3D" id="3.30.2090.10">
    <property type="entry name" value="Multidrug efflux transporter AcrB TolC docking domain, DN and DC subdomains"/>
    <property type="match status" value="2"/>
</dbReference>
<dbReference type="PANTHER" id="PTHR32063:SF4">
    <property type="entry name" value="SLR6043 PROTEIN"/>
    <property type="match status" value="1"/>
</dbReference>
<feature type="transmembrane region" description="Helical" evidence="1">
    <location>
        <begin position="473"/>
        <end position="498"/>
    </location>
</feature>
<dbReference type="SUPFAM" id="SSF82693">
    <property type="entry name" value="Multidrug efflux transporter AcrB pore domain, PN1, PN2, PC1 and PC2 subdomains"/>
    <property type="match status" value="2"/>
</dbReference>
<feature type="transmembrane region" description="Helical" evidence="1">
    <location>
        <begin position="891"/>
        <end position="910"/>
    </location>
</feature>
<dbReference type="OrthoDB" id="3306666at2"/>
<dbReference type="SUPFAM" id="SSF82866">
    <property type="entry name" value="Multidrug efflux transporter AcrB transmembrane domain"/>
    <property type="match status" value="2"/>
</dbReference>
<evidence type="ECO:0000256" key="1">
    <source>
        <dbReference type="SAM" id="Phobius"/>
    </source>
</evidence>
<dbReference type="GO" id="GO:0042910">
    <property type="term" value="F:xenobiotic transmembrane transporter activity"/>
    <property type="evidence" value="ECO:0007669"/>
    <property type="project" value="TreeGrafter"/>
</dbReference>